<dbReference type="AlphaFoldDB" id="A0A851GIX4"/>
<dbReference type="Proteomes" id="UP000557872">
    <property type="component" value="Unassembled WGS sequence"/>
</dbReference>
<evidence type="ECO:0000313" key="3">
    <source>
        <dbReference type="EMBL" id="NWK57129.1"/>
    </source>
</evidence>
<reference evidence="3 4" key="1">
    <citation type="submission" date="2020-07" db="EMBL/GenBank/DDBJ databases">
        <title>Roseicoccus Jingziensis gen. nov., sp. nov., isolated from coastal seawater.</title>
        <authorList>
            <person name="Feng X."/>
        </authorList>
    </citation>
    <scope>NUCLEOTIDE SEQUENCE [LARGE SCALE GENOMIC DNA]</scope>
    <source>
        <strain evidence="3 4">N1E253</strain>
    </source>
</reference>
<gene>
    <name evidence="3" type="ORF">HW115_16020</name>
</gene>
<evidence type="ECO:0000256" key="1">
    <source>
        <dbReference type="SAM" id="MobiDB-lite"/>
    </source>
</evidence>
<keyword evidence="2" id="KW-0732">Signal</keyword>
<feature type="chain" id="PRO_5032542479" evidence="2">
    <location>
        <begin position="24"/>
        <end position="312"/>
    </location>
</feature>
<dbReference type="RefSeq" id="WP_178933962.1">
    <property type="nucleotide sequence ID" value="NZ_JACBAZ010000008.1"/>
</dbReference>
<evidence type="ECO:0000256" key="2">
    <source>
        <dbReference type="SAM" id="SignalP"/>
    </source>
</evidence>
<feature type="compositionally biased region" description="Polar residues" evidence="1">
    <location>
        <begin position="68"/>
        <end position="80"/>
    </location>
</feature>
<comment type="caution">
    <text evidence="3">The sequence shown here is derived from an EMBL/GenBank/DDBJ whole genome shotgun (WGS) entry which is preliminary data.</text>
</comment>
<dbReference type="EMBL" id="JACBAZ010000008">
    <property type="protein sequence ID" value="NWK57129.1"/>
    <property type="molecule type" value="Genomic_DNA"/>
</dbReference>
<protein>
    <submittedName>
        <fullName evidence="3">Uncharacterized protein</fullName>
    </submittedName>
</protein>
<accession>A0A851GIX4</accession>
<feature type="signal peptide" evidence="2">
    <location>
        <begin position="1"/>
        <end position="23"/>
    </location>
</feature>
<proteinExistence type="predicted"/>
<name>A0A851GIX4_9BACT</name>
<organism evidence="3 4">
    <name type="scientific">Oceaniferula marina</name>
    <dbReference type="NCBI Taxonomy" id="2748318"/>
    <lineage>
        <taxon>Bacteria</taxon>
        <taxon>Pseudomonadati</taxon>
        <taxon>Verrucomicrobiota</taxon>
        <taxon>Verrucomicrobiia</taxon>
        <taxon>Verrucomicrobiales</taxon>
        <taxon>Verrucomicrobiaceae</taxon>
        <taxon>Oceaniferula</taxon>
    </lineage>
</organism>
<feature type="region of interest" description="Disordered" evidence="1">
    <location>
        <begin position="57"/>
        <end position="94"/>
    </location>
</feature>
<sequence length="312" mass="34695">MMKFCAAGIVGFALLLGGGFSFGQDGEDDEERSEKRKELPYVDVFVIPVGPVPLARFGKVKSPPKPQNGKQAGDQGSSEGASPKENEKALPSGPKGFVVLQRDASEYPPRALYLKQGDKFAVLPCAQNSIGTPVRVPLKSSNLEFYERQVNSEGKHVYKKYHSHRWNPEQKRLLVTITKPLASKYWTKPQIKIYDLSPELVKGKPLLVVNAGQERVVGLTMGGQAKRLKPFAKTSLSSDKEVLSFKMGVLTKTNKLHAPQQLTVPNRRNEQMLILAFPCSSEESFRGLKMIRGRIMPDQYRKVDLLDTKRGA</sequence>
<keyword evidence="4" id="KW-1185">Reference proteome</keyword>
<evidence type="ECO:0000313" key="4">
    <source>
        <dbReference type="Proteomes" id="UP000557872"/>
    </source>
</evidence>